<evidence type="ECO:0000256" key="3">
    <source>
        <dbReference type="PROSITE-ProRule" id="PRU00723"/>
    </source>
</evidence>
<dbReference type="InterPro" id="IPR010998">
    <property type="entry name" value="Integrase_recombinase_N"/>
</dbReference>
<keyword evidence="3" id="KW-0862">Zinc</keyword>
<feature type="domain" description="C3H1-type" evidence="5">
    <location>
        <begin position="334"/>
        <end position="362"/>
    </location>
</feature>
<dbReference type="OrthoDB" id="6109470at2759"/>
<dbReference type="SUPFAM" id="SSF56672">
    <property type="entry name" value="DNA/RNA polymerases"/>
    <property type="match status" value="1"/>
</dbReference>
<dbReference type="InterPro" id="IPR002104">
    <property type="entry name" value="Integrase_catalytic"/>
</dbReference>
<keyword evidence="2" id="KW-0233">DNA recombination</keyword>
<feature type="region of interest" description="Disordered" evidence="4">
    <location>
        <begin position="1111"/>
        <end position="1153"/>
    </location>
</feature>
<dbReference type="GO" id="GO:0008270">
    <property type="term" value="F:zinc ion binding"/>
    <property type="evidence" value="ECO:0007669"/>
    <property type="project" value="UniProtKB-KW"/>
</dbReference>
<dbReference type="Proteomes" id="UP000591131">
    <property type="component" value="Unassembled WGS sequence"/>
</dbReference>
<dbReference type="GO" id="GO:0006310">
    <property type="term" value="P:DNA recombination"/>
    <property type="evidence" value="ECO:0007669"/>
    <property type="project" value="UniProtKB-KW"/>
</dbReference>
<keyword evidence="8" id="KW-1185">Reference proteome</keyword>
<dbReference type="Gene3D" id="1.10.443.10">
    <property type="entry name" value="Intergrase catalytic core"/>
    <property type="match status" value="1"/>
</dbReference>
<protein>
    <recommendedName>
        <fullName evidence="9">C3H1-type domain-containing protein</fullName>
    </recommendedName>
</protein>
<dbReference type="InterPro" id="IPR011010">
    <property type="entry name" value="DNA_brk_join_enz"/>
</dbReference>
<feature type="region of interest" description="Disordered" evidence="4">
    <location>
        <begin position="366"/>
        <end position="393"/>
    </location>
</feature>
<reference evidence="7 8" key="1">
    <citation type="submission" date="2020-04" db="EMBL/GenBank/DDBJ databases">
        <title>Perkinsus chesapeaki whole genome sequence.</title>
        <authorList>
            <person name="Bogema D.R."/>
        </authorList>
    </citation>
    <scope>NUCLEOTIDE SEQUENCE [LARGE SCALE GENOMIC DNA]</scope>
    <source>
        <strain evidence="7">ATCC PRA-425</strain>
    </source>
</reference>
<sequence>MPTVGLSEGIIEVLEKHCDRDGMFEPLCEFLAKEGINSVLLLSTLRDNSVDDIAESLSSSTGALKDKEMLITSCLTAACRDAKFQVDIAEASSKIAQPQVRNTLSVKFLQAKVASLRKVYSAGPLDPLIFPSIDVVNKLRNNIGAYVNFKKELFGPLKASSSKVKLDCMLDLENLGISYTTPGEADELNTMSGSSWLACFSRYILALVLVDTEDEKKPGALVEGGRVETNIDFVTLISYMARISDAATSKGWSFATAVDDTFRQHVATRFLNGTKLRDCFSDSTKFANIMVDQSLKTLKFGNESNNGNGKQASKRGRGGNVADDKANPPKTRRQGAKGLCYSFLQTGQCHRGNTCKFRHEKASNDYAKTSGAHSNGLRREKQEDSNKKGWGQSDTVATGTYEAAYNGSHRQGLILSVSGQFTVYLASSKRDLGCLRQLEVGFDVYWERGKLEAIDSQQTVGGTSLKLAKKQLCPSRGNRVTSLLAADACKSTAKLAKPSTILSLDSWAYHVMSVRPSSSSKNANLESVNLMTVLTRQGQELLCPSNVWQHIQAVKSFALGQAEHASRQSQSSLVDGTGSSGHLHDDGFVPGSETMCALGKIFHNELDKFMSAEVVESIQNWAKLDRESQAGSNVWKSLEPGIQKVAENIRQQWGALLEAETRPARAGGPIRAPLMREVIRTLQSEYPARKLDHEIFDLIDSGAPLGTTGRIPASGAWPTFQNGGRYHFEISKDLWRNYKSVEEYKEWVIKAIQKEKDLGRMYPIHDSEKHKIKAVTKLACVPTKTASGEVLKVRLVDDMRRSGVNGLIEPNLSETITGAAQLVNLLERVVGRPSENTNLFWIENDVRSAFRLVPLNPEDRSIPSSMLALVRSILTTVVTDAVCGFPTAFDKLHATADPHCLGYVIHLNERTISIPRDKVRLILEDLSTISPGKSVKVSFLSRLTGRICWAAQALVGLKSYLRPFYSILSIADSKGLSSKTIRVNKGLVESAEFLKKFFSGSQHIPLNSLLSEVGSASRAVVMCDASDRYIGGAILLPLHNREALDWFQMDLKDEKVRNAISKMVALDPDAHNSICLSELLAALIALLQVPQHMHVVPRMFRPLKACQRELRKPKRGSANVPSYPAETPTRNKNAPMQQVADGSNIKKPRRGSTSKAVAAAAKLSAEQVENMVANARSQSTLKSHASIKHCYMSIMNSAGRKPYPLSAENLAWFVTALVEGDFTYESVTNYVRTIRLLAREEHGEELDLASQERVRLILRAASKLCRQAGVPGQKRAMTFSYEDLIEIANLDEPALEAVVCGILLGVGALLRVSELLSLAVEDCRIARDESSLSLLIRKSKVDQRGAGSWVTVGCCCPNEEIIRAICPLHRVLRRLHCKTPPPCNKSSPELELIFPFDRREFIKGLNSVVCRALGGSAELAGYSGHSLRRSGAQLLFHRGVDIEHIVELGRWASSKSLSMAYLRDGVYAPIRQQSITRAMFTSGCFQKVIRNRVEFGRRQSCSSEGDLSREDSRHS</sequence>
<dbReference type="InterPro" id="IPR000571">
    <property type="entry name" value="Znf_CCCH"/>
</dbReference>
<dbReference type="SUPFAM" id="SSF56349">
    <property type="entry name" value="DNA breaking-rejoining enzymes"/>
    <property type="match status" value="1"/>
</dbReference>
<dbReference type="Pfam" id="PF00642">
    <property type="entry name" value="zf-CCCH"/>
    <property type="match status" value="1"/>
</dbReference>
<gene>
    <name evidence="7" type="ORF">FOL47_000683</name>
</gene>
<accession>A0A7J6KUP2</accession>
<dbReference type="InterPro" id="IPR013762">
    <property type="entry name" value="Integrase-like_cat_sf"/>
</dbReference>
<evidence type="ECO:0008006" key="9">
    <source>
        <dbReference type="Google" id="ProtNLM"/>
    </source>
</evidence>
<dbReference type="PROSITE" id="PS51898">
    <property type="entry name" value="TYR_RECOMBINASE"/>
    <property type="match status" value="1"/>
</dbReference>
<feature type="domain" description="Tyr recombinase" evidence="6">
    <location>
        <begin position="1274"/>
        <end position="1477"/>
    </location>
</feature>
<dbReference type="Gene3D" id="1.10.150.130">
    <property type="match status" value="1"/>
</dbReference>
<feature type="region of interest" description="Disordered" evidence="4">
    <location>
        <begin position="300"/>
        <end position="334"/>
    </location>
</feature>
<dbReference type="PANTHER" id="PTHR34605">
    <property type="entry name" value="PHAGE_INTEGRASE DOMAIN-CONTAINING PROTEIN"/>
    <property type="match status" value="1"/>
</dbReference>
<dbReference type="PROSITE" id="PS50103">
    <property type="entry name" value="ZF_C3H1"/>
    <property type="match status" value="1"/>
</dbReference>
<keyword evidence="3" id="KW-0863">Zinc-finger</keyword>
<dbReference type="InterPro" id="IPR052925">
    <property type="entry name" value="Phage_Integrase-like_Recomb"/>
</dbReference>
<feature type="compositionally biased region" description="Polar residues" evidence="4">
    <location>
        <begin position="302"/>
        <end position="311"/>
    </location>
</feature>
<keyword evidence="1" id="KW-0238">DNA-binding</keyword>
<feature type="compositionally biased region" description="Basic and acidic residues" evidence="4">
    <location>
        <begin position="377"/>
        <end position="387"/>
    </location>
</feature>
<organism evidence="7 8">
    <name type="scientific">Perkinsus chesapeaki</name>
    <name type="common">Clam parasite</name>
    <name type="synonym">Perkinsus andrewsi</name>
    <dbReference type="NCBI Taxonomy" id="330153"/>
    <lineage>
        <taxon>Eukaryota</taxon>
        <taxon>Sar</taxon>
        <taxon>Alveolata</taxon>
        <taxon>Perkinsozoa</taxon>
        <taxon>Perkinsea</taxon>
        <taxon>Perkinsida</taxon>
        <taxon>Perkinsidae</taxon>
        <taxon>Perkinsus</taxon>
    </lineage>
</organism>
<feature type="zinc finger region" description="C3H1-type" evidence="3">
    <location>
        <begin position="334"/>
        <end position="362"/>
    </location>
</feature>
<dbReference type="InterPro" id="IPR043502">
    <property type="entry name" value="DNA/RNA_pol_sf"/>
</dbReference>
<evidence type="ECO:0000259" key="5">
    <source>
        <dbReference type="PROSITE" id="PS50103"/>
    </source>
</evidence>
<proteinExistence type="predicted"/>
<evidence type="ECO:0000256" key="2">
    <source>
        <dbReference type="ARBA" id="ARBA00023172"/>
    </source>
</evidence>
<comment type="caution">
    <text evidence="7">The sequence shown here is derived from an EMBL/GenBank/DDBJ whole genome shotgun (WGS) entry which is preliminary data.</text>
</comment>
<dbReference type="EMBL" id="JAAPAO010001129">
    <property type="protein sequence ID" value="KAF4651053.1"/>
    <property type="molecule type" value="Genomic_DNA"/>
</dbReference>
<evidence type="ECO:0000313" key="7">
    <source>
        <dbReference type="EMBL" id="KAF4651053.1"/>
    </source>
</evidence>
<dbReference type="GO" id="GO:0003677">
    <property type="term" value="F:DNA binding"/>
    <property type="evidence" value="ECO:0007669"/>
    <property type="project" value="UniProtKB-KW"/>
</dbReference>
<evidence type="ECO:0000259" key="6">
    <source>
        <dbReference type="PROSITE" id="PS51898"/>
    </source>
</evidence>
<dbReference type="PANTHER" id="PTHR34605:SF3">
    <property type="entry name" value="P CELL-TYPE AGGLUTINATION PROTEIN MAP4-LIKE-RELATED"/>
    <property type="match status" value="1"/>
</dbReference>
<evidence type="ECO:0000313" key="8">
    <source>
        <dbReference type="Proteomes" id="UP000591131"/>
    </source>
</evidence>
<evidence type="ECO:0000256" key="4">
    <source>
        <dbReference type="SAM" id="MobiDB-lite"/>
    </source>
</evidence>
<keyword evidence="3" id="KW-0479">Metal-binding</keyword>
<name>A0A7J6KUP2_PERCH</name>
<evidence type="ECO:0000256" key="1">
    <source>
        <dbReference type="ARBA" id="ARBA00023125"/>
    </source>
</evidence>
<dbReference type="GO" id="GO:0015074">
    <property type="term" value="P:DNA integration"/>
    <property type="evidence" value="ECO:0007669"/>
    <property type="project" value="InterPro"/>
</dbReference>